<keyword evidence="1" id="KW-0479">Metal-binding</keyword>
<dbReference type="PROSITE" id="PS51354">
    <property type="entry name" value="GLUTAREDOXIN_2"/>
    <property type="match status" value="1"/>
</dbReference>
<dbReference type="OMA" id="KPECKFT"/>
<dbReference type="STRING" id="578461.R0KZ39"/>
<keyword evidence="2" id="KW-0676">Redox-active center</keyword>
<name>R0KZ39_NOSB1</name>
<dbReference type="GO" id="GO:0015036">
    <property type="term" value="F:disulfide oxidoreductase activity"/>
    <property type="evidence" value="ECO:0007669"/>
    <property type="project" value="UniProtKB-ARBA"/>
</dbReference>
<protein>
    <submittedName>
        <fullName evidence="4">Monothiol glutaredoxin-S16</fullName>
    </submittedName>
</protein>
<keyword evidence="1" id="KW-0408">Iron</keyword>
<evidence type="ECO:0000313" key="4">
    <source>
        <dbReference type="EMBL" id="EOB15452.1"/>
    </source>
</evidence>
<keyword evidence="1" id="KW-0411">Iron-sulfur</keyword>
<dbReference type="PANTHER" id="PTHR10293:SF72">
    <property type="entry name" value="MONOTHIOL GLUTAREDOXIN-S14, CHLOROPLASTIC"/>
    <property type="match status" value="1"/>
</dbReference>
<evidence type="ECO:0000259" key="3">
    <source>
        <dbReference type="Pfam" id="PF00462"/>
    </source>
</evidence>
<dbReference type="GO" id="GO:0051537">
    <property type="term" value="F:2 iron, 2 sulfur cluster binding"/>
    <property type="evidence" value="ECO:0007669"/>
    <property type="project" value="UniProtKB-KW"/>
</dbReference>
<evidence type="ECO:0000256" key="2">
    <source>
        <dbReference type="ARBA" id="ARBA00023284"/>
    </source>
</evidence>
<dbReference type="OrthoDB" id="415696at2759"/>
<keyword evidence="5" id="KW-1185">Reference proteome</keyword>
<feature type="domain" description="Glutaredoxin" evidence="3">
    <location>
        <begin position="103"/>
        <end position="170"/>
    </location>
</feature>
<dbReference type="VEuPathDB" id="MicrosporidiaDB:NBO_3g0003"/>
<accession>R0KZ39</accession>
<evidence type="ECO:0000256" key="1">
    <source>
        <dbReference type="ARBA" id="ARBA00022714"/>
    </source>
</evidence>
<evidence type="ECO:0000313" key="5">
    <source>
        <dbReference type="Proteomes" id="UP000016927"/>
    </source>
</evidence>
<dbReference type="Proteomes" id="UP000016927">
    <property type="component" value="Unassembled WGS sequence"/>
</dbReference>
<reference evidence="4 5" key="1">
    <citation type="journal article" date="2013" name="BMC Genomics">
        <title>Comparative genomics of parasitic silkworm microsporidia reveal an association between genome expansion and host adaptation.</title>
        <authorList>
            <person name="Pan G."/>
            <person name="Xu J."/>
            <person name="Li T."/>
            <person name="Xia Q."/>
            <person name="Liu S.L."/>
            <person name="Zhang G."/>
            <person name="Li S."/>
            <person name="Li C."/>
            <person name="Liu H."/>
            <person name="Yang L."/>
            <person name="Liu T."/>
            <person name="Zhang X."/>
            <person name="Wu Z."/>
            <person name="Fan W."/>
            <person name="Dang X."/>
            <person name="Xiang H."/>
            <person name="Tao M."/>
            <person name="Li Y."/>
            <person name="Hu J."/>
            <person name="Li Z."/>
            <person name="Lin L."/>
            <person name="Luo J."/>
            <person name="Geng L."/>
            <person name="Wang L."/>
            <person name="Long M."/>
            <person name="Wan Y."/>
            <person name="He N."/>
            <person name="Zhang Z."/>
            <person name="Lu C."/>
            <person name="Keeling P.J."/>
            <person name="Wang J."/>
            <person name="Xiang Z."/>
            <person name="Zhou Z."/>
        </authorList>
    </citation>
    <scope>NUCLEOTIDE SEQUENCE [LARGE SCALE GENOMIC DNA]</scope>
    <source>
        <strain evidence="5">CQ1 / CVCC 102059</strain>
    </source>
</reference>
<proteinExistence type="predicted"/>
<dbReference type="SUPFAM" id="SSF52833">
    <property type="entry name" value="Thioredoxin-like"/>
    <property type="match status" value="1"/>
</dbReference>
<dbReference type="InterPro" id="IPR004480">
    <property type="entry name" value="Monothiol_GRX-rel"/>
</dbReference>
<organism evidence="4 5">
    <name type="scientific">Nosema bombycis (strain CQ1 / CVCC 102059)</name>
    <name type="common">Microsporidian parasite</name>
    <name type="synonym">Pebrine of silkworm</name>
    <dbReference type="NCBI Taxonomy" id="578461"/>
    <lineage>
        <taxon>Eukaryota</taxon>
        <taxon>Fungi</taxon>
        <taxon>Fungi incertae sedis</taxon>
        <taxon>Microsporidia</taxon>
        <taxon>Nosematidae</taxon>
        <taxon>Nosema</taxon>
    </lineage>
</organism>
<dbReference type="Gene3D" id="3.40.30.10">
    <property type="entry name" value="Glutaredoxin"/>
    <property type="match status" value="1"/>
</dbReference>
<dbReference type="Pfam" id="PF00462">
    <property type="entry name" value="Glutaredoxin"/>
    <property type="match status" value="1"/>
</dbReference>
<dbReference type="EMBL" id="KB908911">
    <property type="protein sequence ID" value="EOB15452.1"/>
    <property type="molecule type" value="Genomic_DNA"/>
</dbReference>
<dbReference type="InterPro" id="IPR036249">
    <property type="entry name" value="Thioredoxin-like_sf"/>
</dbReference>
<dbReference type="HOGENOM" id="CLU_026126_12_1_1"/>
<keyword evidence="1" id="KW-0001">2Fe-2S</keyword>
<dbReference type="InterPro" id="IPR002109">
    <property type="entry name" value="Glutaredoxin"/>
</dbReference>
<dbReference type="AlphaFoldDB" id="R0KZ39"/>
<sequence>MQYSKKANPFYEIDYSDKIVFFEEDTNNLELIDDSFKFIRLNNKTLANTVMNNYKIEKLPCVRFYNQNIYLDGDFQKEMKAVESDVDKILEKRINDIIKSAKIVLFMKGSVEEPYCRFSKALVEILKSSNCDMESVVYYDVLMNEGMREKIKSYNQWPTFPQLFVNGEFVGGYDIVCELNNTKELENLLH</sequence>
<dbReference type="PANTHER" id="PTHR10293">
    <property type="entry name" value="GLUTAREDOXIN FAMILY MEMBER"/>
    <property type="match status" value="1"/>
</dbReference>
<gene>
    <name evidence="4" type="primary">GRS16</name>
    <name evidence="4" type="ORF">NBO_3g0003</name>
</gene>